<feature type="domain" description="Type II methyltransferase M.TaqI-like" evidence="7">
    <location>
        <begin position="345"/>
        <end position="568"/>
    </location>
</feature>
<dbReference type="NCBIfam" id="NF033452">
    <property type="entry name" value="BREX_1_MTaseX"/>
    <property type="match status" value="1"/>
</dbReference>
<dbReference type="GO" id="GO:0032259">
    <property type="term" value="P:methylation"/>
    <property type="evidence" value="ECO:0007669"/>
    <property type="project" value="UniProtKB-KW"/>
</dbReference>
<evidence type="ECO:0000313" key="9">
    <source>
        <dbReference type="Proteomes" id="UP001625374"/>
    </source>
</evidence>
<dbReference type="PROSITE" id="PS00092">
    <property type="entry name" value="N6_MTASE"/>
    <property type="match status" value="1"/>
</dbReference>
<evidence type="ECO:0000256" key="2">
    <source>
        <dbReference type="ARBA" id="ARBA00022603"/>
    </source>
</evidence>
<dbReference type="InterPro" id="IPR011639">
    <property type="entry name" value="MethylTrfase_TaqI-like_dom"/>
</dbReference>
<dbReference type="PANTHER" id="PTHR33841:SF1">
    <property type="entry name" value="DNA METHYLTRANSFERASE A"/>
    <property type="match status" value="1"/>
</dbReference>
<dbReference type="GO" id="GO:0009007">
    <property type="term" value="F:site-specific DNA-methyltransferase (adenine-specific) activity"/>
    <property type="evidence" value="ECO:0007669"/>
    <property type="project" value="UniProtKB-EC"/>
</dbReference>
<proteinExistence type="predicted"/>
<dbReference type="InterPro" id="IPR047939">
    <property type="entry name" value="BREX_1_PglX"/>
</dbReference>
<reference evidence="8 9" key="1">
    <citation type="submission" date="2024-08" db="EMBL/GenBank/DDBJ databases">
        <authorList>
            <person name="Arias E."/>
        </authorList>
    </citation>
    <scope>NUCLEOTIDE SEQUENCE [LARGE SCALE GENOMIC DNA]</scope>
    <source>
        <strain evidence="8 9">FAM 24106</strain>
    </source>
</reference>
<evidence type="ECO:0000259" key="7">
    <source>
        <dbReference type="Pfam" id="PF07669"/>
    </source>
</evidence>
<evidence type="ECO:0000256" key="3">
    <source>
        <dbReference type="ARBA" id="ARBA00022679"/>
    </source>
</evidence>
<dbReference type="InterPro" id="IPR002052">
    <property type="entry name" value="DNA_methylase_N6_adenine_CS"/>
</dbReference>
<gene>
    <name evidence="8" type="primary">pglX</name>
    <name evidence="8" type="ORF">ACEN37_05080</name>
</gene>
<evidence type="ECO:0000313" key="8">
    <source>
        <dbReference type="EMBL" id="MFL2102625.1"/>
    </source>
</evidence>
<keyword evidence="4" id="KW-0949">S-adenosyl-L-methionine</keyword>
<feature type="coiled-coil region" evidence="6">
    <location>
        <begin position="1097"/>
        <end position="1124"/>
    </location>
</feature>
<dbReference type="EMBL" id="JBGQQK010000011">
    <property type="protein sequence ID" value="MFL2102625.1"/>
    <property type="molecule type" value="Genomic_DNA"/>
</dbReference>
<dbReference type="PANTHER" id="PTHR33841">
    <property type="entry name" value="DNA METHYLTRANSFERASE YEEA-RELATED"/>
    <property type="match status" value="1"/>
</dbReference>
<keyword evidence="9" id="KW-1185">Reference proteome</keyword>
<comment type="caution">
    <text evidence="8">The sequence shown here is derived from an EMBL/GenBank/DDBJ whole genome shotgun (WGS) entry which is preliminary data.</text>
</comment>
<evidence type="ECO:0000256" key="1">
    <source>
        <dbReference type="ARBA" id="ARBA00011900"/>
    </source>
</evidence>
<name>A0ABW8UI81_9LACT</name>
<protein>
    <recommendedName>
        <fullName evidence="1">site-specific DNA-methyltransferase (adenine-specific)</fullName>
        <ecNumber evidence="1">2.1.1.72</ecNumber>
    </recommendedName>
</protein>
<organism evidence="8 9">
    <name type="scientific">Marinilactibacillus psychrotolerans</name>
    <dbReference type="NCBI Taxonomy" id="191770"/>
    <lineage>
        <taxon>Bacteria</taxon>
        <taxon>Bacillati</taxon>
        <taxon>Bacillota</taxon>
        <taxon>Bacilli</taxon>
        <taxon>Lactobacillales</taxon>
        <taxon>Carnobacteriaceae</taxon>
        <taxon>Marinilactibacillus</taxon>
    </lineage>
</organism>
<accession>A0ABW8UI81</accession>
<dbReference type="Pfam" id="PF07669">
    <property type="entry name" value="Eco57I"/>
    <property type="match status" value="1"/>
</dbReference>
<evidence type="ECO:0000256" key="4">
    <source>
        <dbReference type="ARBA" id="ARBA00022691"/>
    </source>
</evidence>
<dbReference type="Gene3D" id="3.40.50.150">
    <property type="entry name" value="Vaccinia Virus protein VP39"/>
    <property type="match status" value="1"/>
</dbReference>
<dbReference type="EC" id="2.1.1.72" evidence="1"/>
<evidence type="ECO:0000256" key="5">
    <source>
        <dbReference type="ARBA" id="ARBA00047942"/>
    </source>
</evidence>
<keyword evidence="2 8" id="KW-0489">Methyltransferase</keyword>
<evidence type="ECO:0000256" key="6">
    <source>
        <dbReference type="SAM" id="Coils"/>
    </source>
</evidence>
<dbReference type="PRINTS" id="PR00507">
    <property type="entry name" value="N12N6MTFRASE"/>
</dbReference>
<dbReference type="RefSeq" id="WP_407141966.1">
    <property type="nucleotide sequence ID" value="NZ_JBGQQI010000009.1"/>
</dbReference>
<comment type="catalytic activity">
    <reaction evidence="5">
        <text>a 2'-deoxyadenosine in DNA + S-adenosyl-L-methionine = an N(6)-methyl-2'-deoxyadenosine in DNA + S-adenosyl-L-homocysteine + H(+)</text>
        <dbReference type="Rhea" id="RHEA:15197"/>
        <dbReference type="Rhea" id="RHEA-COMP:12418"/>
        <dbReference type="Rhea" id="RHEA-COMP:12419"/>
        <dbReference type="ChEBI" id="CHEBI:15378"/>
        <dbReference type="ChEBI" id="CHEBI:57856"/>
        <dbReference type="ChEBI" id="CHEBI:59789"/>
        <dbReference type="ChEBI" id="CHEBI:90615"/>
        <dbReference type="ChEBI" id="CHEBI:90616"/>
        <dbReference type="EC" id="2.1.1.72"/>
    </reaction>
</comment>
<dbReference type="Proteomes" id="UP001625374">
    <property type="component" value="Unassembled WGS sequence"/>
</dbReference>
<dbReference type="InterPro" id="IPR029063">
    <property type="entry name" value="SAM-dependent_MTases_sf"/>
</dbReference>
<dbReference type="InterPro" id="IPR050953">
    <property type="entry name" value="N4_N6_ade-DNA_methylase"/>
</dbReference>
<dbReference type="SUPFAM" id="SSF53335">
    <property type="entry name" value="S-adenosyl-L-methionine-dependent methyltransferases"/>
    <property type="match status" value="1"/>
</dbReference>
<keyword evidence="6" id="KW-0175">Coiled coil</keyword>
<sequence>MNKTALRKFALQAREKLTKAVKLKAHKFGFNEDGTFSAEEFSDGLVINGAVFGDKEEKQYRHLKNCILLDGYDAVIEEATYTWFNRLVALRYMEVNGFLPINMRILSSSVNEKDDPDALKNITQLIEELRLNKERVYLMKDNNDRNELYQYLLVHQCNILGEALPSVFGRISEDIGLLLPDQLLAENSVLRDLTSMIDEEDWENVEIVGWLYQFYVVEEKNAFFANKSKKAGKAEIGPATQLFTPKWIVQYMVDNSLGRYWIEHHPDEQLKSSLEYYLEDADQPNEVKAQLEAMQDPTIDIETIKFLDPSCGSGHILVYAFEVFHKIYLSRGYREREIPQKILKNNLFGLDIDKRAAQLATFAVVMKAREYDRRLFKRELTTNIFSIEESNHLLEEQIDTFSGSNNTLKENVAALINVFHDAKLYGSIIQVPEIDIDSIKAQMHYIQNEADITLETSELFEYFYPDVEDLINQYKVLSSKFEIVVTNPPYLNRFESKIGKYINKNYSDYKKDLFSVFMYKCTQLTTVDGYNGFMTPFVWMFISSYEKLRSYLIEYKSIVNLIQMEYSAFQDATVPLCTFVTKNNNSNPIGKYIRLSDFKGGMTVQKDKYLNVIENRSLNYLYLFNQQDFNKIPGRPLSYWLSKNYVKLFQSETINDSAEIITGMTTGNNTKYLRNWFEVNINNTAIGFDNMEKIDMKNNYWIPYSKGGKRRNWYGNMEYVVNWSKKNEFNRSKTTLQYLYLKEGVTWPFITSGDFSARYLPIGFLWDVAGSPCFFSDRNTMYYTLGYLCTKIANNILKVINPTLNVQAQDIENLPLIISEDYKEDVVNLVRDSIYIAYLEDLNYETSWNFVKHPLFNNGINDKNINSLFMSWEGISENRFNQLKGNEEELNRIFIDIYGLQDELTPEVEDKDMTVRKADLERDVKSFLSYLIGIMFGRYSLDKEGLIYAGGEWDDSAYKTYKPDEDNLLPITEETYFEDDLVRRVEELLVIIYSEETLEQNLLFIAEALTKKANESARDRIRRYFQKEFFKDHKQVYKKRPIYWMFSSGKRGAFRGLMYLHRYDKDMIGRLRTEYVLKESKALDNLMALEEHLVNDEATSKKEKAAAQKRIENYQKDKKEIVEYAELLDHLAKRQIELDLDDGVLVNYEKFQGIEVIHPETNKKSKKNSLEKL</sequence>
<keyword evidence="3 8" id="KW-0808">Transferase</keyword>